<keyword evidence="3 9" id="KW-0808">Transferase</keyword>
<evidence type="ECO:0000256" key="3">
    <source>
        <dbReference type="ARBA" id="ARBA00022679"/>
    </source>
</evidence>
<feature type="transmembrane region" description="Helical" evidence="7">
    <location>
        <begin position="76"/>
        <end position="99"/>
    </location>
</feature>
<dbReference type="STRING" id="39490.ERS852448_02255"/>
<organism evidence="9 10">
    <name type="scientific">Eubacterium ramulus</name>
    <dbReference type="NCBI Taxonomy" id="39490"/>
    <lineage>
        <taxon>Bacteria</taxon>
        <taxon>Bacillati</taxon>
        <taxon>Bacillota</taxon>
        <taxon>Clostridia</taxon>
        <taxon>Eubacteriales</taxon>
        <taxon>Eubacteriaceae</taxon>
        <taxon>Eubacterium</taxon>
    </lineage>
</organism>
<dbReference type="InterPro" id="IPR003362">
    <property type="entry name" value="Bact_transf"/>
</dbReference>
<dbReference type="PANTHER" id="PTHR30576">
    <property type="entry name" value="COLANIC BIOSYNTHESIS UDP-GLUCOSE LIPID CARRIER TRANSFERASE"/>
    <property type="match status" value="1"/>
</dbReference>
<evidence type="ECO:0000256" key="2">
    <source>
        <dbReference type="ARBA" id="ARBA00006464"/>
    </source>
</evidence>
<dbReference type="GO" id="GO:0016020">
    <property type="term" value="C:membrane"/>
    <property type="evidence" value="ECO:0007669"/>
    <property type="project" value="UniProtKB-SubCell"/>
</dbReference>
<keyword evidence="4 7" id="KW-0812">Transmembrane</keyword>
<evidence type="ECO:0000256" key="6">
    <source>
        <dbReference type="ARBA" id="ARBA00023136"/>
    </source>
</evidence>
<evidence type="ECO:0000256" key="5">
    <source>
        <dbReference type="ARBA" id="ARBA00022989"/>
    </source>
</evidence>
<dbReference type="RefSeq" id="WP_055290579.1">
    <property type="nucleotide sequence ID" value="NZ_CP173382.1"/>
</dbReference>
<dbReference type="Gene3D" id="3.40.50.720">
    <property type="entry name" value="NAD(P)-binding Rossmann-like Domain"/>
    <property type="match status" value="1"/>
</dbReference>
<dbReference type="GeneID" id="97391985"/>
<dbReference type="NCBIfam" id="TIGR03025">
    <property type="entry name" value="EPS_sugtrans"/>
    <property type="match status" value="1"/>
</dbReference>
<keyword evidence="6 7" id="KW-0472">Membrane</keyword>
<feature type="transmembrane region" description="Helical" evidence="7">
    <location>
        <begin position="282"/>
        <end position="304"/>
    </location>
</feature>
<accession>A0A173UVT4</accession>
<feature type="domain" description="Bacterial sugar transferase" evidence="8">
    <location>
        <begin position="277"/>
        <end position="473"/>
    </location>
</feature>
<keyword evidence="5 7" id="KW-1133">Transmembrane helix</keyword>
<dbReference type="AlphaFoldDB" id="A0A173UVT4"/>
<feature type="transmembrane region" description="Helical" evidence="7">
    <location>
        <begin position="45"/>
        <end position="64"/>
    </location>
</feature>
<protein>
    <submittedName>
        <fullName evidence="9">Putative colanic biosynthesis UDP-glucose lipid carrier transferase</fullName>
    </submittedName>
</protein>
<comment type="similarity">
    <text evidence="2">Belongs to the bacterial sugar transferase family.</text>
</comment>
<comment type="subcellular location">
    <subcellularLocation>
        <location evidence="1">Membrane</location>
        <topology evidence="1">Multi-pass membrane protein</topology>
    </subcellularLocation>
</comment>
<evidence type="ECO:0000256" key="7">
    <source>
        <dbReference type="SAM" id="Phobius"/>
    </source>
</evidence>
<dbReference type="GO" id="GO:0016780">
    <property type="term" value="F:phosphotransferase activity, for other substituted phosphate groups"/>
    <property type="evidence" value="ECO:0007669"/>
    <property type="project" value="TreeGrafter"/>
</dbReference>
<dbReference type="Pfam" id="PF13727">
    <property type="entry name" value="CoA_binding_3"/>
    <property type="match status" value="1"/>
</dbReference>
<dbReference type="EMBL" id="CYYA01000016">
    <property type="protein sequence ID" value="CUN18217.1"/>
    <property type="molecule type" value="Genomic_DNA"/>
</dbReference>
<evidence type="ECO:0000256" key="4">
    <source>
        <dbReference type="ARBA" id="ARBA00022692"/>
    </source>
</evidence>
<reference evidence="9 10" key="1">
    <citation type="submission" date="2015-09" db="EMBL/GenBank/DDBJ databases">
        <authorList>
            <consortium name="Pathogen Informatics"/>
        </authorList>
    </citation>
    <scope>NUCLEOTIDE SEQUENCE [LARGE SCALE GENOMIC DNA]</scope>
    <source>
        <strain evidence="9 10">2789STDY5608891</strain>
    </source>
</reference>
<evidence type="ECO:0000313" key="9">
    <source>
        <dbReference type="EMBL" id="CUN18217.1"/>
    </source>
</evidence>
<dbReference type="OrthoDB" id="9808602at2"/>
<gene>
    <name evidence="9" type="primary">wcaJ</name>
    <name evidence="9" type="ORF">ERS852448_02255</name>
</gene>
<evidence type="ECO:0000259" key="8">
    <source>
        <dbReference type="Pfam" id="PF02397"/>
    </source>
</evidence>
<dbReference type="PANTHER" id="PTHR30576:SF10">
    <property type="entry name" value="SLL5057 PROTEIN"/>
    <property type="match status" value="1"/>
</dbReference>
<proteinExistence type="inferred from homology"/>
<dbReference type="InterPro" id="IPR017475">
    <property type="entry name" value="EPS_sugar_tfrase"/>
</dbReference>
<feature type="transmembrane region" description="Helical" evidence="7">
    <location>
        <begin position="111"/>
        <end position="130"/>
    </location>
</feature>
<name>A0A173UVT4_EUBRA</name>
<dbReference type="Pfam" id="PF02397">
    <property type="entry name" value="Bac_transf"/>
    <property type="match status" value="1"/>
</dbReference>
<dbReference type="Proteomes" id="UP000095492">
    <property type="component" value="Unassembled WGS sequence"/>
</dbReference>
<sequence>MNRKKKLGWWKHIDFMLIDLLCIQIAYLAAYFFRHQTMRIYRETSLYAHVNILLIIIDICYVLLRGTYKNILKRSFVREIESVLVHNIVMWGVVMAYLYVTKQAFWFSRQVFLTSFGFTVIFMLVGRFLWKMNVRRIIWKGKNQPNFLVISTKEYAAEMVKQFSSRMYNGFNLSGLAIMDEKLDDTVIERIPVVCSKDNLLEYVQKNVIDEVMIKMPENRKEVDELTWTLLQMGVVVHIALDYTDHALPNRVVERIGGYTCMTTSINTASSIPMGLKRLTDIMAGLVGCAITGVAFIFVAPLIYKASPGPIFYCQERVGKNGRRFKMYKFRSMYMDAEERKKELMAQNKMQGNMFKMDNDPRIIGSEKGPGKGIGNIIRSLSIDELPQFYNILRGDMSLVGTRPPTVDEVAAYDLHHKVRLSMKPGLTGMWQVSGRSEITDFEEIVRLDAYYIENWSLKLDLKIILKTFKVVFAKEGADSSRTHVRLGA</sequence>
<feature type="transmembrane region" description="Helical" evidence="7">
    <location>
        <begin position="12"/>
        <end position="33"/>
    </location>
</feature>
<evidence type="ECO:0000256" key="1">
    <source>
        <dbReference type="ARBA" id="ARBA00004141"/>
    </source>
</evidence>
<evidence type="ECO:0000313" key="10">
    <source>
        <dbReference type="Proteomes" id="UP000095492"/>
    </source>
</evidence>